<feature type="transmembrane region" description="Helical" evidence="1">
    <location>
        <begin position="194"/>
        <end position="212"/>
    </location>
</feature>
<feature type="transmembrane region" description="Helical" evidence="1">
    <location>
        <begin position="277"/>
        <end position="299"/>
    </location>
</feature>
<dbReference type="GO" id="GO:0016747">
    <property type="term" value="F:acyltransferase activity, transferring groups other than amino-acyl groups"/>
    <property type="evidence" value="ECO:0007669"/>
    <property type="project" value="InterPro"/>
</dbReference>
<feature type="transmembrane region" description="Helical" evidence="1">
    <location>
        <begin position="306"/>
        <end position="324"/>
    </location>
</feature>
<evidence type="ECO:0000256" key="1">
    <source>
        <dbReference type="SAM" id="Phobius"/>
    </source>
</evidence>
<dbReference type="EC" id="2.3.1.-" evidence="4"/>
<keyword evidence="5" id="KW-1185">Reference proteome</keyword>
<proteinExistence type="predicted"/>
<dbReference type="PATRIC" id="fig|1653479.3.peg.2158"/>
<dbReference type="InterPro" id="IPR050879">
    <property type="entry name" value="Acyltransferase_3"/>
</dbReference>
<gene>
    <name evidence="4" type="primary">oatA_2</name>
    <name evidence="4" type="ORF">A3Q41_02134</name>
</gene>
<dbReference type="InterPro" id="IPR002656">
    <property type="entry name" value="Acyl_transf_3_dom"/>
</dbReference>
<feature type="transmembrane region" description="Helical" evidence="1">
    <location>
        <begin position="232"/>
        <end position="248"/>
    </location>
</feature>
<feature type="transmembrane region" description="Helical" evidence="1">
    <location>
        <begin position="344"/>
        <end position="363"/>
    </location>
</feature>
<evidence type="ECO:0000259" key="3">
    <source>
        <dbReference type="Pfam" id="PF19040"/>
    </source>
</evidence>
<dbReference type="PANTHER" id="PTHR23028">
    <property type="entry name" value="ACETYLTRANSFERASE"/>
    <property type="match status" value="1"/>
</dbReference>
<feature type="transmembrane region" description="Helical" evidence="1">
    <location>
        <begin position="94"/>
        <end position="114"/>
    </location>
</feature>
<organism evidence="4 5">
    <name type="scientific">Rhodococcoides fascians</name>
    <name type="common">Rhodococcus fascians</name>
    <dbReference type="NCBI Taxonomy" id="1828"/>
    <lineage>
        <taxon>Bacteria</taxon>
        <taxon>Bacillati</taxon>
        <taxon>Actinomycetota</taxon>
        <taxon>Actinomycetes</taxon>
        <taxon>Mycobacteriales</taxon>
        <taxon>Nocardiaceae</taxon>
        <taxon>Rhodococcoides</taxon>
    </lineage>
</organism>
<dbReference type="Pfam" id="PF01757">
    <property type="entry name" value="Acyl_transf_3"/>
    <property type="match status" value="1"/>
</dbReference>
<evidence type="ECO:0000313" key="5">
    <source>
        <dbReference type="Proteomes" id="UP000076038"/>
    </source>
</evidence>
<dbReference type="Proteomes" id="UP000076038">
    <property type="component" value="Chromosome"/>
</dbReference>
<evidence type="ECO:0000313" key="4">
    <source>
        <dbReference type="EMBL" id="AMY23436.1"/>
    </source>
</evidence>
<feature type="domain" description="Acyltransferase 3" evidence="2">
    <location>
        <begin position="29"/>
        <end position="356"/>
    </location>
</feature>
<protein>
    <submittedName>
        <fullName evidence="4">O-acetyltransferase OatA</fullName>
        <ecNumber evidence="4">2.3.1.-</ecNumber>
    </submittedName>
</protein>
<feature type="domain" description="SGNH" evidence="3">
    <location>
        <begin position="486"/>
        <end position="717"/>
    </location>
</feature>
<feature type="transmembrane region" description="Helical" evidence="1">
    <location>
        <begin position="53"/>
        <end position="73"/>
    </location>
</feature>
<keyword evidence="1" id="KW-0812">Transmembrane</keyword>
<keyword evidence="4" id="KW-0012">Acyltransferase</keyword>
<dbReference type="InterPro" id="IPR043968">
    <property type="entry name" value="SGNH"/>
</dbReference>
<accession>A0A143QKX2</accession>
<name>A0A143QKX2_RHOFA</name>
<dbReference type="PANTHER" id="PTHR23028:SF53">
    <property type="entry name" value="ACYL_TRANSF_3 DOMAIN-CONTAINING PROTEIN"/>
    <property type="match status" value="1"/>
</dbReference>
<feature type="transmembrane region" description="Helical" evidence="1">
    <location>
        <begin position="255"/>
        <end position="271"/>
    </location>
</feature>
<dbReference type="RefSeq" id="WP_063216598.1">
    <property type="nucleotide sequence ID" value="NZ_CP015220.1"/>
</dbReference>
<reference evidence="4 5" key="1">
    <citation type="journal article" date="2016" name="Genome Announc.">
        <title>Complete Genome and Plasmid Sequences for Rhodococcus fascians D188 and Draft Sequences for Rhodococcus Isolates PBTS 1 and PBTS 2.</title>
        <authorList>
            <person name="Stamler R.A."/>
            <person name="Vereecke D."/>
            <person name="Zhang Y."/>
            <person name="Schilkey F."/>
            <person name="Devitt N."/>
            <person name="Randall J.J."/>
        </authorList>
    </citation>
    <scope>NUCLEOTIDE SEQUENCE [LARGE SCALE GENOMIC DNA]</scope>
    <source>
        <strain evidence="4 5">PBTS2</strain>
    </source>
</reference>
<dbReference type="OrthoDB" id="3404679at2"/>
<keyword evidence="4" id="KW-0808">Transferase</keyword>
<dbReference type="EMBL" id="CP015220">
    <property type="protein sequence ID" value="AMY23436.1"/>
    <property type="molecule type" value="Genomic_DNA"/>
</dbReference>
<keyword evidence="1" id="KW-1133">Transmembrane helix</keyword>
<sequence length="723" mass="77252">MTALLRDFGDKKFPHRRSADKTSASFRPDIQGLRMVAVVLVVLDHLFRWPSGGFIGVDVFFVISGFLITGLLLKEGDKSGSISIRGFYKRRIRRIIPMSLLVIAITVTASYVLLLTERFNAVASDALWSLVFLVNWHLASGGTDYFQSDLPPSPLQHYWSLAVEEQFYVLWPLLILLVLLVAKRTGRAANLRPYGIGFALTVIAVSFGWALLQTSDAPTVAYFSTFTRAWELGVGALLAASVSFFTRLPVFARNVMCALGLAGIGVSAFVITDQSPFPAPIGALPVLATALVIASGIGVQQVAASRIISLTPFLYIGTISYSLYLWHWPVIVILEAVMDRGLSFYIAAIVLMSALTVGGYHLIEQPILRSQWLLGPSLVSARKSRRSGKISWNFSRPSQEAKVIGVGALAVAVALGCVFALNPKAPETAAAPRALTPIADAGSNAPDPLAVALREATSATSFPALSPSFDNVQASKAPEMEPEAGCLAPDDLTNYTQCTYGPADAPRTALVVGDSIGISWMPGVRAALEPLGFKVHGVGLTSCPFANVDVLLPNNPEATDRCNTERTLIYDQINALRPEILVVSSSVYGIGNLASGAKSVAAQQEWTVGTADAINRVRDSGARIVILGPNPPGPAASECVTALSEPNACFADPAGDWAIKKQAESAAVNQSDANYVDTQKWFCAGSQCPIFAAGTPIRWDRQHLTASYGQLLAPYIAAELMGA</sequence>
<dbReference type="GO" id="GO:0009103">
    <property type="term" value="P:lipopolysaccharide biosynthetic process"/>
    <property type="evidence" value="ECO:0007669"/>
    <property type="project" value="TreeGrafter"/>
</dbReference>
<reference evidence="5" key="2">
    <citation type="submission" date="2016-04" db="EMBL/GenBank/DDBJ databases">
        <title>Complete Genome and Plasmid Sequences for Rhodococcus fascians D188 and Draft Sequences for Rhodococcus spp. Isolates PBTS 1 and PBTS 2.</title>
        <authorList>
            <person name="Stamer R."/>
            <person name="Vereecke D."/>
            <person name="Zhang Y."/>
            <person name="Schilkey F."/>
            <person name="Devitt N."/>
            <person name="Randall J."/>
        </authorList>
    </citation>
    <scope>NUCLEOTIDE SEQUENCE [LARGE SCALE GENOMIC DNA]</scope>
    <source>
        <strain evidence="5">PBTS2</strain>
    </source>
</reference>
<keyword evidence="1" id="KW-0472">Membrane</keyword>
<dbReference type="GO" id="GO:0016020">
    <property type="term" value="C:membrane"/>
    <property type="evidence" value="ECO:0007669"/>
    <property type="project" value="TreeGrafter"/>
</dbReference>
<feature type="transmembrane region" description="Helical" evidence="1">
    <location>
        <begin position="403"/>
        <end position="421"/>
    </location>
</feature>
<dbReference type="AlphaFoldDB" id="A0A143QKX2"/>
<dbReference type="KEGG" id="rhs:A3Q41_02134"/>
<evidence type="ECO:0000259" key="2">
    <source>
        <dbReference type="Pfam" id="PF01757"/>
    </source>
</evidence>
<dbReference type="Pfam" id="PF19040">
    <property type="entry name" value="SGNH"/>
    <property type="match status" value="1"/>
</dbReference>
<feature type="transmembrane region" description="Helical" evidence="1">
    <location>
        <begin position="166"/>
        <end position="182"/>
    </location>
</feature>